<dbReference type="STRING" id="1121449.SAMN02745704_01444"/>
<evidence type="ECO:0000256" key="4">
    <source>
        <dbReference type="SAM" id="SignalP"/>
    </source>
</evidence>
<dbReference type="CDD" id="cd02968">
    <property type="entry name" value="SCO"/>
    <property type="match status" value="1"/>
</dbReference>
<keyword evidence="6" id="KW-1185">Reference proteome</keyword>
<sequence>MHPVVKTALTLALAVVMIGVFVSAHAVDHDPPPGEAGMDHAVQPGAASVDTGMGSGMDHGEHGGEPAMPPDPAVPAMDHAGHAPEPTMPMDSDAPDMDHAGHGQDDEHVHPTQTSPEVGVTEHLGEHLPEGMRFTDSQGREVDLLELIDKPTIIAPIYFNCPTVCNLLQSSLARALPEVGLTPGEDYQVFSVSFDELDTLEIAARKKRQYLTAMQTDYPPEAWKFLVGDLPNIHAFTKAIGFGFQRMDRDFAHPVILVAVSPKGRIVRYLYGNGFMPFDLAMAATEAAEGKVGLSVKRLLSVCFSYDPEGRQYTFNIMRVAGAAVLIGLGILLLALLLGGRRRRSRK</sequence>
<comment type="similarity">
    <text evidence="1">Belongs to the SCO1/2 family.</text>
</comment>
<keyword evidence="4" id="KW-0732">Signal</keyword>
<feature type="region of interest" description="Disordered" evidence="2">
    <location>
        <begin position="31"/>
        <end position="117"/>
    </location>
</feature>
<evidence type="ECO:0000256" key="3">
    <source>
        <dbReference type="SAM" id="Phobius"/>
    </source>
</evidence>
<gene>
    <name evidence="5" type="ORF">SAMN02745704_01444</name>
</gene>
<dbReference type="Gene3D" id="3.40.30.10">
    <property type="entry name" value="Glutaredoxin"/>
    <property type="match status" value="1"/>
</dbReference>
<name>A0A1T4WWL0_9BACT</name>
<keyword evidence="3" id="KW-1133">Transmembrane helix</keyword>
<dbReference type="SUPFAM" id="SSF52833">
    <property type="entry name" value="Thioredoxin-like"/>
    <property type="match status" value="1"/>
</dbReference>
<proteinExistence type="inferred from homology"/>
<dbReference type="EMBL" id="FUYC01000005">
    <property type="protein sequence ID" value="SKA81762.1"/>
    <property type="molecule type" value="Genomic_DNA"/>
</dbReference>
<accession>A0A1T4WWL0</accession>
<organism evidence="5 6">
    <name type="scientific">Paucidesulfovibrio gracilis DSM 16080</name>
    <dbReference type="NCBI Taxonomy" id="1121449"/>
    <lineage>
        <taxon>Bacteria</taxon>
        <taxon>Pseudomonadati</taxon>
        <taxon>Thermodesulfobacteriota</taxon>
        <taxon>Desulfovibrionia</taxon>
        <taxon>Desulfovibrionales</taxon>
        <taxon>Desulfovibrionaceae</taxon>
        <taxon>Paucidesulfovibrio</taxon>
    </lineage>
</organism>
<dbReference type="InterPro" id="IPR036249">
    <property type="entry name" value="Thioredoxin-like_sf"/>
</dbReference>
<dbReference type="Proteomes" id="UP000190027">
    <property type="component" value="Unassembled WGS sequence"/>
</dbReference>
<evidence type="ECO:0000313" key="6">
    <source>
        <dbReference type="Proteomes" id="UP000190027"/>
    </source>
</evidence>
<protein>
    <submittedName>
        <fullName evidence="5">Protein SCO1/2</fullName>
    </submittedName>
</protein>
<feature type="transmembrane region" description="Helical" evidence="3">
    <location>
        <begin position="317"/>
        <end position="338"/>
    </location>
</feature>
<evidence type="ECO:0000313" key="5">
    <source>
        <dbReference type="EMBL" id="SKA81762.1"/>
    </source>
</evidence>
<feature type="compositionally biased region" description="Basic and acidic residues" evidence="2">
    <location>
        <begin position="96"/>
        <end position="110"/>
    </location>
</feature>
<reference evidence="5 6" key="1">
    <citation type="submission" date="2017-02" db="EMBL/GenBank/DDBJ databases">
        <authorList>
            <person name="Peterson S.W."/>
        </authorList>
    </citation>
    <scope>NUCLEOTIDE SEQUENCE [LARGE SCALE GENOMIC DNA]</scope>
    <source>
        <strain evidence="5 6">DSM 16080</strain>
    </source>
</reference>
<keyword evidence="3" id="KW-0812">Transmembrane</keyword>
<dbReference type="RefSeq" id="WP_234990655.1">
    <property type="nucleotide sequence ID" value="NZ_FUYC01000005.1"/>
</dbReference>
<dbReference type="InterPro" id="IPR003782">
    <property type="entry name" value="SCO1/SenC"/>
</dbReference>
<evidence type="ECO:0000256" key="2">
    <source>
        <dbReference type="SAM" id="MobiDB-lite"/>
    </source>
</evidence>
<feature type="chain" id="PRO_5013295631" evidence="4">
    <location>
        <begin position="27"/>
        <end position="347"/>
    </location>
</feature>
<feature type="signal peptide" evidence="4">
    <location>
        <begin position="1"/>
        <end position="26"/>
    </location>
</feature>
<dbReference type="AlphaFoldDB" id="A0A1T4WWL0"/>
<evidence type="ECO:0000256" key="1">
    <source>
        <dbReference type="ARBA" id="ARBA00010996"/>
    </source>
</evidence>
<keyword evidence="3" id="KW-0472">Membrane</keyword>